<proteinExistence type="predicted"/>
<dbReference type="AlphaFoldDB" id="A0A0V0GJ66"/>
<name>A0A0V0GJ66_SOLCH</name>
<organism evidence="1">
    <name type="scientific">Solanum chacoense</name>
    <name type="common">Chaco potato</name>
    <dbReference type="NCBI Taxonomy" id="4108"/>
    <lineage>
        <taxon>Eukaryota</taxon>
        <taxon>Viridiplantae</taxon>
        <taxon>Streptophyta</taxon>
        <taxon>Embryophyta</taxon>
        <taxon>Tracheophyta</taxon>
        <taxon>Spermatophyta</taxon>
        <taxon>Magnoliopsida</taxon>
        <taxon>eudicotyledons</taxon>
        <taxon>Gunneridae</taxon>
        <taxon>Pentapetalae</taxon>
        <taxon>asterids</taxon>
        <taxon>lamiids</taxon>
        <taxon>Solanales</taxon>
        <taxon>Solanaceae</taxon>
        <taxon>Solanoideae</taxon>
        <taxon>Solaneae</taxon>
        <taxon>Solanum</taxon>
    </lineage>
</organism>
<evidence type="ECO:0000313" key="1">
    <source>
        <dbReference type="EMBL" id="JAP08010.1"/>
    </source>
</evidence>
<sequence>MTSDFFKTSIVSLLLASLPNEASFRTSSSPKFTSQTSLSAASSLARAILLSCSRLHSKVD</sequence>
<reference evidence="1" key="1">
    <citation type="submission" date="2015-12" db="EMBL/GenBank/DDBJ databases">
        <title>Gene expression during late stages of embryo sac development: a critical building block for successful pollen-pistil interactions.</title>
        <authorList>
            <person name="Liu Y."/>
            <person name="Joly V."/>
            <person name="Sabar M."/>
            <person name="Matton D.P."/>
        </authorList>
    </citation>
    <scope>NUCLEOTIDE SEQUENCE</scope>
</reference>
<dbReference type="EMBL" id="GEDG01037644">
    <property type="protein sequence ID" value="JAP08010.1"/>
    <property type="molecule type" value="Transcribed_RNA"/>
</dbReference>
<accession>A0A0V0GJ66</accession>
<protein>
    <submittedName>
        <fullName evidence="1">Putative ovule protein</fullName>
    </submittedName>
</protein>